<feature type="region of interest" description="Disordered" evidence="5">
    <location>
        <begin position="454"/>
        <end position="518"/>
    </location>
</feature>
<keyword evidence="4 6" id="KW-0472">Membrane</keyword>
<feature type="transmembrane region" description="Helical" evidence="6">
    <location>
        <begin position="68"/>
        <end position="88"/>
    </location>
</feature>
<reference evidence="8" key="1">
    <citation type="submission" date="2015-09" db="EMBL/GenBank/DDBJ databases">
        <title>Scylla olivacea transcriptome.</title>
        <authorList>
            <person name="Ikhwanuddin M."/>
        </authorList>
    </citation>
    <scope>NUCLEOTIDE SEQUENCE</scope>
</reference>
<dbReference type="AlphaFoldDB" id="A0A0P4WBZ2"/>
<comment type="subcellular location">
    <subcellularLocation>
        <location evidence="1">Membrane</location>
        <topology evidence="1">Multi-pass membrane protein</topology>
    </subcellularLocation>
</comment>
<dbReference type="GO" id="GO:0022857">
    <property type="term" value="F:transmembrane transporter activity"/>
    <property type="evidence" value="ECO:0007669"/>
    <property type="project" value="InterPro"/>
</dbReference>
<sequence>MPLQCYRVTVEPVLFLYMLGIFMLLPALQDLIYSKVCLETFSKDVCDDLYSSKNSEALDVVQSNSSHWVLGSTLALAFTSIITAQFLGSWSDTYGRKIPMLLPPLGGVFASFVYIVLSVEMIEAPVSLILLASVIAGLGGGFTSCIMTCMSYVAQVSDTQARTVHVGILESMIYVGGTLGPLLGGWMQQAWGRSTTFTVIMAVHAAIIVYIVMFVRNILPRHPPEASWVKSGCSFHHLRRSAATVFKQRQEKRRTCLLWLLAAASLVMFCTAGEIDISYLYVKDKPIKWPFVKYTWYFSFKYGLGALALAVILPLCSRAPDMLLVVAGLISKIVGLVILALAWNDATVFSSAAVALLSSWPVSIIRAAMSKLVEPSEQGKLFAFVALLENSCTLLASGVFNSLYPATRHILHGFTFFMAAVLLLIVVLIVSVLHHSLLRINIIEFEELSEERVRGVEEDEEEGEIQRAAHPEPLPIQEEDEEAVLAEGTVEQGVDGIGEQSLEGKSLGSIETNNGRMQ</sequence>
<dbReference type="EMBL" id="GDRN01075321">
    <property type="protein sequence ID" value="JAI63076.1"/>
    <property type="molecule type" value="Transcribed_RNA"/>
</dbReference>
<dbReference type="InterPro" id="IPR011701">
    <property type="entry name" value="MFS"/>
</dbReference>
<dbReference type="InterPro" id="IPR020846">
    <property type="entry name" value="MFS_dom"/>
</dbReference>
<feature type="domain" description="Major facilitator superfamily (MFS) profile" evidence="7">
    <location>
        <begin position="15"/>
        <end position="438"/>
    </location>
</feature>
<feature type="transmembrane region" description="Helical" evidence="6">
    <location>
        <begin position="100"/>
        <end position="117"/>
    </location>
</feature>
<feature type="transmembrane region" description="Helical" evidence="6">
    <location>
        <begin position="12"/>
        <end position="33"/>
    </location>
</feature>
<dbReference type="SUPFAM" id="SSF103473">
    <property type="entry name" value="MFS general substrate transporter"/>
    <property type="match status" value="1"/>
</dbReference>
<accession>A0A0P4WBZ2</accession>
<dbReference type="GO" id="GO:0016020">
    <property type="term" value="C:membrane"/>
    <property type="evidence" value="ECO:0007669"/>
    <property type="project" value="UniProtKB-SubCell"/>
</dbReference>
<evidence type="ECO:0000256" key="4">
    <source>
        <dbReference type="ARBA" id="ARBA00023136"/>
    </source>
</evidence>
<keyword evidence="2 6" id="KW-0812">Transmembrane</keyword>
<dbReference type="Gene3D" id="1.20.1250.20">
    <property type="entry name" value="MFS general substrate transporter like domains"/>
    <property type="match status" value="1"/>
</dbReference>
<keyword evidence="3 6" id="KW-1133">Transmembrane helix</keyword>
<organism evidence="8">
    <name type="scientific">Scylla olivacea</name>
    <name type="common">Orange mud crab</name>
    <name type="synonym">Cancer olivacea</name>
    <dbReference type="NCBI Taxonomy" id="85551"/>
    <lineage>
        <taxon>Eukaryota</taxon>
        <taxon>Metazoa</taxon>
        <taxon>Ecdysozoa</taxon>
        <taxon>Arthropoda</taxon>
        <taxon>Crustacea</taxon>
        <taxon>Multicrustacea</taxon>
        <taxon>Malacostraca</taxon>
        <taxon>Eumalacostraca</taxon>
        <taxon>Eucarida</taxon>
        <taxon>Decapoda</taxon>
        <taxon>Pleocyemata</taxon>
        <taxon>Brachyura</taxon>
        <taxon>Eubrachyura</taxon>
        <taxon>Portunoidea</taxon>
        <taxon>Portunidae</taxon>
        <taxon>Portuninae</taxon>
        <taxon>Scylla</taxon>
    </lineage>
</organism>
<evidence type="ECO:0000256" key="3">
    <source>
        <dbReference type="ARBA" id="ARBA00022989"/>
    </source>
</evidence>
<evidence type="ECO:0000259" key="7">
    <source>
        <dbReference type="PROSITE" id="PS50850"/>
    </source>
</evidence>
<dbReference type="EMBL" id="GDRN01075316">
    <property type="protein sequence ID" value="JAI63079.1"/>
    <property type="molecule type" value="Transcribed_RNA"/>
</dbReference>
<feature type="transmembrane region" description="Helical" evidence="6">
    <location>
        <begin position="294"/>
        <end position="316"/>
    </location>
</feature>
<feature type="transmembrane region" description="Helical" evidence="6">
    <location>
        <begin position="129"/>
        <end position="154"/>
    </location>
</feature>
<dbReference type="InterPro" id="IPR036259">
    <property type="entry name" value="MFS_trans_sf"/>
</dbReference>
<evidence type="ECO:0000256" key="5">
    <source>
        <dbReference type="SAM" id="MobiDB-lite"/>
    </source>
</evidence>
<evidence type="ECO:0000256" key="2">
    <source>
        <dbReference type="ARBA" id="ARBA00022692"/>
    </source>
</evidence>
<feature type="transmembrane region" description="Helical" evidence="6">
    <location>
        <begin position="381"/>
        <end position="404"/>
    </location>
</feature>
<feature type="transmembrane region" description="Helical" evidence="6">
    <location>
        <begin position="349"/>
        <end position="369"/>
    </location>
</feature>
<evidence type="ECO:0000256" key="6">
    <source>
        <dbReference type="SAM" id="Phobius"/>
    </source>
</evidence>
<feature type="transmembrane region" description="Helical" evidence="6">
    <location>
        <begin position="323"/>
        <end position="343"/>
    </location>
</feature>
<dbReference type="PANTHER" id="PTHR23507:SF1">
    <property type="entry name" value="FI18259P1-RELATED"/>
    <property type="match status" value="1"/>
</dbReference>
<feature type="compositionally biased region" description="Polar residues" evidence="5">
    <location>
        <begin position="509"/>
        <end position="518"/>
    </location>
</feature>
<proteinExistence type="predicted"/>
<feature type="transmembrane region" description="Helical" evidence="6">
    <location>
        <begin position="196"/>
        <end position="215"/>
    </location>
</feature>
<dbReference type="Pfam" id="PF07690">
    <property type="entry name" value="MFS_1"/>
    <property type="match status" value="1"/>
</dbReference>
<protein>
    <recommendedName>
        <fullName evidence="7">Major facilitator superfamily (MFS) profile domain-containing protein</fullName>
    </recommendedName>
</protein>
<feature type="transmembrane region" description="Helical" evidence="6">
    <location>
        <begin position="410"/>
        <end position="433"/>
    </location>
</feature>
<feature type="transmembrane region" description="Helical" evidence="6">
    <location>
        <begin position="257"/>
        <end position="282"/>
    </location>
</feature>
<evidence type="ECO:0000256" key="1">
    <source>
        <dbReference type="ARBA" id="ARBA00004141"/>
    </source>
</evidence>
<dbReference type="PANTHER" id="PTHR23507">
    <property type="entry name" value="ZGC:174356"/>
    <property type="match status" value="1"/>
</dbReference>
<name>A0A0P4WBZ2_SCYOL</name>
<evidence type="ECO:0000313" key="8">
    <source>
        <dbReference type="EMBL" id="JAI63076.1"/>
    </source>
</evidence>
<feature type="transmembrane region" description="Helical" evidence="6">
    <location>
        <begin position="166"/>
        <end position="184"/>
    </location>
</feature>
<dbReference type="PROSITE" id="PS50850">
    <property type="entry name" value="MFS"/>
    <property type="match status" value="1"/>
</dbReference>